<dbReference type="EMBL" id="CAJOBB010000590">
    <property type="protein sequence ID" value="CAF3711893.1"/>
    <property type="molecule type" value="Genomic_DNA"/>
</dbReference>
<dbReference type="Proteomes" id="UP000663860">
    <property type="component" value="Unassembled WGS sequence"/>
</dbReference>
<evidence type="ECO:0000313" key="1">
    <source>
        <dbReference type="EMBL" id="CAF0716834.1"/>
    </source>
</evidence>
<reference evidence="1" key="1">
    <citation type="submission" date="2021-02" db="EMBL/GenBank/DDBJ databases">
        <authorList>
            <person name="Nowell W R."/>
        </authorList>
    </citation>
    <scope>NUCLEOTIDE SEQUENCE</scope>
</reference>
<proteinExistence type="predicted"/>
<dbReference type="EMBL" id="CAJNOE010000005">
    <property type="protein sequence ID" value="CAF0716834.1"/>
    <property type="molecule type" value="Genomic_DNA"/>
</dbReference>
<accession>A0A813M5Y6</accession>
<protein>
    <submittedName>
        <fullName evidence="1">Uncharacterized protein</fullName>
    </submittedName>
</protein>
<dbReference type="SUPFAM" id="SSF47661">
    <property type="entry name" value="t-snare proteins"/>
    <property type="match status" value="1"/>
</dbReference>
<dbReference type="AlphaFoldDB" id="A0A813M5Y6"/>
<dbReference type="GO" id="GO:0016020">
    <property type="term" value="C:membrane"/>
    <property type="evidence" value="ECO:0007669"/>
    <property type="project" value="InterPro"/>
</dbReference>
<evidence type="ECO:0000313" key="2">
    <source>
        <dbReference type="EMBL" id="CAF3711893.1"/>
    </source>
</evidence>
<dbReference type="Gene3D" id="1.20.58.70">
    <property type="match status" value="1"/>
</dbReference>
<evidence type="ECO:0000313" key="3">
    <source>
        <dbReference type="Proteomes" id="UP000663860"/>
    </source>
</evidence>
<name>A0A813M5Y6_9BILA</name>
<gene>
    <name evidence="1" type="ORF">IZO911_LOCUS1219</name>
    <name evidence="2" type="ORF">KXQ929_LOCUS11796</name>
</gene>
<sequence>MGNVHRQVDSLDEDIVELTDLIDSIGRLLNARLQEVQPNEQSINELKQKISQLRDAIRSNFNKIQEMKINTVKSNARQHIIKNQTNLTKRFYNVLTLYGTLAIKYKESCITRTANEMIRGPNLCDPFPLDELKNIYGEIDEKKLREEIEKRKLFEDGYPFVNREDMLELHGLLTDSAGDIDIINKQESDNLTIEHHVNNDANILKLFRLFWCYKD</sequence>
<comment type="caution">
    <text evidence="1">The sequence shown here is derived from an EMBL/GenBank/DDBJ whole genome shotgun (WGS) entry which is preliminary data.</text>
</comment>
<organism evidence="1 3">
    <name type="scientific">Adineta steineri</name>
    <dbReference type="NCBI Taxonomy" id="433720"/>
    <lineage>
        <taxon>Eukaryota</taxon>
        <taxon>Metazoa</taxon>
        <taxon>Spiralia</taxon>
        <taxon>Gnathifera</taxon>
        <taxon>Rotifera</taxon>
        <taxon>Eurotatoria</taxon>
        <taxon>Bdelloidea</taxon>
        <taxon>Adinetida</taxon>
        <taxon>Adinetidae</taxon>
        <taxon>Adineta</taxon>
    </lineage>
</organism>
<dbReference type="InterPro" id="IPR010989">
    <property type="entry name" value="SNARE"/>
</dbReference>
<dbReference type="Proteomes" id="UP000663868">
    <property type="component" value="Unassembled WGS sequence"/>
</dbReference>
<dbReference type="GO" id="GO:0016192">
    <property type="term" value="P:vesicle-mediated transport"/>
    <property type="evidence" value="ECO:0007669"/>
    <property type="project" value="InterPro"/>
</dbReference>